<organism evidence="10 11">
    <name type="scientific">Rhizobium rhododendri</name>
    <dbReference type="NCBI Taxonomy" id="2506430"/>
    <lineage>
        <taxon>Bacteria</taxon>
        <taxon>Pseudomonadati</taxon>
        <taxon>Pseudomonadota</taxon>
        <taxon>Alphaproteobacteria</taxon>
        <taxon>Hyphomicrobiales</taxon>
        <taxon>Rhizobiaceae</taxon>
        <taxon>Rhizobium/Agrobacterium group</taxon>
        <taxon>Rhizobium</taxon>
    </lineage>
</organism>
<reference evidence="10" key="2">
    <citation type="journal article" date="2023" name="MicrobiologyOpen">
        <title>Genomics of the tumorigenes clade of the family Rhizobiaceae and description of Rhizobium rhododendri sp. nov.</title>
        <authorList>
            <person name="Kuzmanovic N."/>
            <person name="diCenzo G.C."/>
            <person name="Bunk B."/>
            <person name="Sproeer C."/>
            <person name="Fruehling A."/>
            <person name="Neumann-Schaal M."/>
            <person name="Overmann J."/>
            <person name="Smalla K."/>
        </authorList>
    </citation>
    <scope>NUCLEOTIDE SEQUENCE</scope>
    <source>
        <strain evidence="10">Rho-6.2</strain>
        <plasmid evidence="10">unnamed2</plasmid>
    </source>
</reference>
<evidence type="ECO:0000256" key="4">
    <source>
        <dbReference type="ARBA" id="ARBA00022679"/>
    </source>
</evidence>
<keyword evidence="7 8" id="KW-0472">Membrane</keyword>
<evidence type="ECO:0000256" key="2">
    <source>
        <dbReference type="ARBA" id="ARBA00022475"/>
    </source>
</evidence>
<evidence type="ECO:0000256" key="5">
    <source>
        <dbReference type="ARBA" id="ARBA00022692"/>
    </source>
</evidence>
<feature type="transmembrane region" description="Helical" evidence="8">
    <location>
        <begin position="337"/>
        <end position="355"/>
    </location>
</feature>
<feature type="transmembrane region" description="Helical" evidence="8">
    <location>
        <begin position="81"/>
        <end position="102"/>
    </location>
</feature>
<feature type="transmembrane region" description="Helical" evidence="8">
    <location>
        <begin position="155"/>
        <end position="187"/>
    </location>
</feature>
<proteinExistence type="predicted"/>
<name>A0ABY8ISM0_9HYPH</name>
<reference evidence="10" key="1">
    <citation type="journal article" date="2019" name="Phytopathology">
        <title>A Novel Group of Rhizobium tumorigenes-Like Agrobacteria Associated with Crown Gall Disease of Rhododendron and Blueberry.</title>
        <authorList>
            <person name="Kuzmanovic N."/>
            <person name="Behrens P."/>
            <person name="Idczak E."/>
            <person name="Wagner S."/>
            <person name="Gotz M."/>
            <person name="Sproer C."/>
            <person name="Bunk B."/>
            <person name="Overmann J."/>
            <person name="Smalla K."/>
        </authorList>
    </citation>
    <scope>NUCLEOTIDE SEQUENCE</scope>
    <source>
        <strain evidence="10">Rho-6.2</strain>
    </source>
</reference>
<dbReference type="Pfam" id="PF13231">
    <property type="entry name" value="PMT_2"/>
    <property type="match status" value="1"/>
</dbReference>
<evidence type="ECO:0000256" key="7">
    <source>
        <dbReference type="ARBA" id="ARBA00023136"/>
    </source>
</evidence>
<evidence type="ECO:0000256" key="6">
    <source>
        <dbReference type="ARBA" id="ARBA00022989"/>
    </source>
</evidence>
<keyword evidence="4" id="KW-0808">Transferase</keyword>
<feature type="transmembrane region" description="Helical" evidence="8">
    <location>
        <begin position="12"/>
        <end position="30"/>
    </location>
</feature>
<keyword evidence="2" id="KW-1003">Cell membrane</keyword>
<dbReference type="Proteomes" id="UP000318939">
    <property type="component" value="Plasmid unnamed2"/>
</dbReference>
<feature type="transmembrane region" description="Helical" evidence="8">
    <location>
        <begin position="114"/>
        <end position="143"/>
    </location>
</feature>
<accession>A0ABY8ISM0</accession>
<feature type="transmembrane region" description="Helical" evidence="8">
    <location>
        <begin position="239"/>
        <end position="269"/>
    </location>
</feature>
<dbReference type="PANTHER" id="PTHR33908:SF11">
    <property type="entry name" value="MEMBRANE PROTEIN"/>
    <property type="match status" value="1"/>
</dbReference>
<feature type="transmembrane region" description="Helical" evidence="8">
    <location>
        <begin position="199"/>
        <end position="219"/>
    </location>
</feature>
<protein>
    <submittedName>
        <fullName evidence="10">Glycosyltransferase family 39 protein</fullName>
    </submittedName>
</protein>
<feature type="transmembrane region" description="Helical" evidence="8">
    <location>
        <begin position="312"/>
        <end position="330"/>
    </location>
</feature>
<evidence type="ECO:0000313" key="11">
    <source>
        <dbReference type="Proteomes" id="UP000318939"/>
    </source>
</evidence>
<keyword evidence="5 8" id="KW-0812">Transmembrane</keyword>
<evidence type="ECO:0000256" key="1">
    <source>
        <dbReference type="ARBA" id="ARBA00004651"/>
    </source>
</evidence>
<dbReference type="InterPro" id="IPR038731">
    <property type="entry name" value="RgtA/B/C-like"/>
</dbReference>
<comment type="subcellular location">
    <subcellularLocation>
        <location evidence="1">Cell membrane</location>
        <topology evidence="1">Multi-pass membrane protein</topology>
    </subcellularLocation>
</comment>
<dbReference type="PANTHER" id="PTHR33908">
    <property type="entry name" value="MANNOSYLTRANSFERASE YKCB-RELATED"/>
    <property type="match status" value="1"/>
</dbReference>
<feature type="domain" description="Glycosyltransferase RgtA/B/C/D-like" evidence="9">
    <location>
        <begin position="56"/>
        <end position="217"/>
    </location>
</feature>
<keyword evidence="3" id="KW-0328">Glycosyltransferase</keyword>
<dbReference type="EMBL" id="CP117270">
    <property type="protein sequence ID" value="WFS26731.1"/>
    <property type="molecule type" value="Genomic_DNA"/>
</dbReference>
<feature type="transmembrane region" description="Helical" evidence="8">
    <location>
        <begin position="281"/>
        <end position="300"/>
    </location>
</feature>
<evidence type="ECO:0000256" key="3">
    <source>
        <dbReference type="ARBA" id="ARBA00022676"/>
    </source>
</evidence>
<keyword evidence="10" id="KW-0614">Plasmid</keyword>
<dbReference type="RefSeq" id="WP_142825077.1">
    <property type="nucleotide sequence ID" value="NZ_CP117270.1"/>
</dbReference>
<gene>
    <name evidence="10" type="ORF">PR018_27525</name>
</gene>
<keyword evidence="11" id="KW-1185">Reference proteome</keyword>
<evidence type="ECO:0000313" key="10">
    <source>
        <dbReference type="EMBL" id="WFS26731.1"/>
    </source>
</evidence>
<geneLocation type="plasmid" evidence="10 11">
    <name>unnamed2</name>
</geneLocation>
<keyword evidence="6 8" id="KW-1133">Transmembrane helix</keyword>
<evidence type="ECO:0000256" key="8">
    <source>
        <dbReference type="SAM" id="Phobius"/>
    </source>
</evidence>
<evidence type="ECO:0000259" key="9">
    <source>
        <dbReference type="Pfam" id="PF13231"/>
    </source>
</evidence>
<dbReference type="InterPro" id="IPR050297">
    <property type="entry name" value="LipidA_mod_glycosyltrf_83"/>
</dbReference>
<sequence length="497" mass="54760">MHYKAGGIRVGNWWPVMLLAAVLAAFRLFAMAHTDLNSDEAYYWLWSRVPSAGYYDHPPMIAWWIWLSTHVFGDTALGVRALPVLSVSVASLAVYATVIELYDDTRLAFRSAVWLNAMFLVGLEAIFATPDAPSVMFWSLTIWALARLRRTENPLWWIVVGVLAGAGCVGKYTNFFIGPGILLWLLLDPRAVRWRFSPWILLGGLAAFAVFMPVLVWNADHGWASFAKQFGRLGDHHPALNSLATFIGGQFGLMNPVIAIFAGIAVWRFCRHCQNRRSDPFIFLVALTAPLVAYLIIHSLHDWVHPNWPAPAYPALAIAAAVAGEASGNVHLRRLRLWVVPVGIGLSSLLPLYLATPMGERVPFTSPADTVIGWQDLTTELEGRRQQTGAAWIATTDYGLTGEIAFYSHQADKVQSIVDRQRYTFESPDASLAEKSALLVVRTGEGRLAQYLKCFRSTGPVEHVARRAGTRVIDDYSVVAVSGAAGNILSSGCQAAQ</sequence>